<organism evidence="2 3">
    <name type="scientific">Gimesia maris</name>
    <dbReference type="NCBI Taxonomy" id="122"/>
    <lineage>
        <taxon>Bacteria</taxon>
        <taxon>Pseudomonadati</taxon>
        <taxon>Planctomycetota</taxon>
        <taxon>Planctomycetia</taxon>
        <taxon>Planctomycetales</taxon>
        <taxon>Planctomycetaceae</taxon>
        <taxon>Gimesia</taxon>
    </lineage>
</organism>
<evidence type="ECO:0000313" key="2">
    <source>
        <dbReference type="EMBL" id="HCO26286.1"/>
    </source>
</evidence>
<dbReference type="AlphaFoldDB" id="A0A3D3RCE8"/>
<evidence type="ECO:0000259" key="1">
    <source>
        <dbReference type="Pfam" id="PF01345"/>
    </source>
</evidence>
<dbReference type="EMBL" id="DQAY01000154">
    <property type="protein sequence ID" value="HCO26286.1"/>
    <property type="molecule type" value="Genomic_DNA"/>
</dbReference>
<dbReference type="InterPro" id="IPR001434">
    <property type="entry name" value="OmcB-like_DUF11"/>
</dbReference>
<feature type="domain" description="DUF11" evidence="1">
    <location>
        <begin position="345"/>
        <end position="433"/>
    </location>
</feature>
<proteinExistence type="predicted"/>
<dbReference type="Proteomes" id="UP000263642">
    <property type="component" value="Unassembled WGS sequence"/>
</dbReference>
<evidence type="ECO:0000313" key="3">
    <source>
        <dbReference type="Proteomes" id="UP000263642"/>
    </source>
</evidence>
<accession>A0A3D3RCE8</accession>
<dbReference type="InterPro" id="IPR047589">
    <property type="entry name" value="DUF11_rpt"/>
</dbReference>
<protein>
    <recommendedName>
        <fullName evidence="1">DUF11 domain-containing protein</fullName>
    </recommendedName>
</protein>
<dbReference type="Pfam" id="PF01345">
    <property type="entry name" value="DUF11"/>
    <property type="match status" value="1"/>
</dbReference>
<dbReference type="NCBIfam" id="TIGR01451">
    <property type="entry name" value="B_ant_repeat"/>
    <property type="match status" value="1"/>
</dbReference>
<reference evidence="2 3" key="1">
    <citation type="journal article" date="2018" name="Nat. Biotechnol.">
        <title>A standardized bacterial taxonomy based on genome phylogeny substantially revises the tree of life.</title>
        <authorList>
            <person name="Parks D.H."/>
            <person name="Chuvochina M."/>
            <person name="Waite D.W."/>
            <person name="Rinke C."/>
            <person name="Skarshewski A."/>
            <person name="Chaumeil P.A."/>
            <person name="Hugenholtz P."/>
        </authorList>
    </citation>
    <scope>NUCLEOTIDE SEQUENCE [LARGE SCALE GENOMIC DNA]</scope>
    <source>
        <strain evidence="2">UBA9375</strain>
    </source>
</reference>
<comment type="caution">
    <text evidence="2">The sequence shown here is derived from an EMBL/GenBank/DDBJ whole genome shotgun (WGS) entry which is preliminary data.</text>
</comment>
<sequence length="439" mass="48165">MFRLTKGNSVLKLSFRNQRGVSQMQRVCSLAAIMLMTVSSGCSSLSPVSVSMPWDKPATKPVEKTAPAVQHADFDNSEGAVTLSAPAPQVAPVSAVQQVAYYQPAPVCERPPYCEFSPAEVRDFTLPAGNDPAVVEMYPDEYLFDGGDRENPVHYDDYSRLGLDTEDTIVEYQTHKGNHEVKKSNRVAVYAPRFAAIRSASSPLSGTSVDTLATTEDTVHGVGLDARTVITQHKQREQLEGIRMRSRASGVETEQQQGAVGQTAYLGAHTKLNNLFQDTGTESTGQFDQSDEARIAYQIQAAAIWSRTQFPVIAIRQQSAHSSKSAAKPEEYVGIEDKRKTEGNLKLVKLADKKNAEPGDIITFTIKYENVGDFDVEGIKIVDNLTPRLEYIQDSATCDRKGRLVVEDNQEGSLILTFEVDETVKGHTGGVVTFQARVR</sequence>
<name>A0A3D3RCE8_9PLAN</name>
<gene>
    <name evidence="2" type="ORF">DIT97_25930</name>
</gene>